<sequence>MRQRRQKVTQLTRCMLEAQPRHNLLSSRTLLVRPVWIPLNRLLAKALLLRKVRGTAMTGCSRRYLQVFQQNLWIRQVTLVPLLTYSQSILKSFLVE</sequence>
<accession>A0A0M3ISY0</accession>
<dbReference type="WBParaSite" id="ALUE_0002185801-mRNA-1">
    <property type="protein sequence ID" value="ALUE_0002185801-mRNA-1"/>
    <property type="gene ID" value="ALUE_0002185801"/>
</dbReference>
<evidence type="ECO:0000313" key="2">
    <source>
        <dbReference type="WBParaSite" id="ALUE_0002185801-mRNA-1"/>
    </source>
</evidence>
<evidence type="ECO:0000313" key="1">
    <source>
        <dbReference type="Proteomes" id="UP000036681"/>
    </source>
</evidence>
<dbReference type="AlphaFoldDB" id="A0A0M3ISY0"/>
<dbReference type="Proteomes" id="UP000036681">
    <property type="component" value="Unplaced"/>
</dbReference>
<organism evidence="1 2">
    <name type="scientific">Ascaris lumbricoides</name>
    <name type="common">Giant roundworm</name>
    <dbReference type="NCBI Taxonomy" id="6252"/>
    <lineage>
        <taxon>Eukaryota</taxon>
        <taxon>Metazoa</taxon>
        <taxon>Ecdysozoa</taxon>
        <taxon>Nematoda</taxon>
        <taxon>Chromadorea</taxon>
        <taxon>Rhabditida</taxon>
        <taxon>Spirurina</taxon>
        <taxon>Ascaridomorpha</taxon>
        <taxon>Ascaridoidea</taxon>
        <taxon>Ascarididae</taxon>
        <taxon>Ascaris</taxon>
    </lineage>
</organism>
<protein>
    <submittedName>
        <fullName evidence="2">Uncharacterized protein</fullName>
    </submittedName>
</protein>
<keyword evidence="1" id="KW-1185">Reference proteome</keyword>
<proteinExistence type="predicted"/>
<reference evidence="2" key="1">
    <citation type="submission" date="2017-02" db="UniProtKB">
        <authorList>
            <consortium name="WormBaseParasite"/>
        </authorList>
    </citation>
    <scope>IDENTIFICATION</scope>
</reference>
<name>A0A0M3ISY0_ASCLU</name>